<dbReference type="OrthoDB" id="2471595at2"/>
<dbReference type="PANTHER" id="PTHR35134">
    <property type="entry name" value="NUCLEOTIDASE YQFW-RELATED"/>
    <property type="match status" value="1"/>
</dbReference>
<dbReference type="Proteomes" id="UP000002217">
    <property type="component" value="Chromosome"/>
</dbReference>
<feature type="active site" description="Nucleophile" evidence="4">
    <location>
        <position position="11"/>
    </location>
</feature>
<dbReference type="EC" id="3.1.3.-" evidence="3"/>
<dbReference type="HOGENOM" id="CLU_118515_0_0_9"/>
<dbReference type="Gene3D" id="3.40.50.1000">
    <property type="entry name" value="HAD superfamily/HAD-like"/>
    <property type="match status" value="1"/>
</dbReference>
<dbReference type="AlphaFoldDB" id="C8W6I3"/>
<evidence type="ECO:0000256" key="3">
    <source>
        <dbReference type="PIRNR" id="PIRNR021362"/>
    </source>
</evidence>
<dbReference type="eggNOG" id="COG5663">
    <property type="taxonomic scope" value="Bacteria"/>
</dbReference>
<dbReference type="STRING" id="485916.Dtox_1396"/>
<reference evidence="5 6" key="1">
    <citation type="journal article" date="2009" name="Stand. Genomic Sci.">
        <title>Complete genome sequence of Desulfotomaculum acetoxidans type strain (5575).</title>
        <authorList>
            <person name="Spring S."/>
            <person name="Lapidus A."/>
            <person name="Schroder M."/>
            <person name="Gleim D."/>
            <person name="Sims D."/>
            <person name="Meincke L."/>
            <person name="Glavina Del Rio T."/>
            <person name="Tice H."/>
            <person name="Copeland A."/>
            <person name="Cheng J.F."/>
            <person name="Lucas S."/>
            <person name="Chen F."/>
            <person name="Nolan M."/>
            <person name="Bruce D."/>
            <person name="Goodwin L."/>
            <person name="Pitluck S."/>
            <person name="Ivanova N."/>
            <person name="Mavromatis K."/>
            <person name="Mikhailova N."/>
            <person name="Pati A."/>
            <person name="Chen A."/>
            <person name="Palaniappan K."/>
            <person name="Land M."/>
            <person name="Hauser L."/>
            <person name="Chang Y.J."/>
            <person name="Jeffries C.D."/>
            <person name="Chain P."/>
            <person name="Saunders E."/>
            <person name="Brettin T."/>
            <person name="Detter J.C."/>
            <person name="Goker M."/>
            <person name="Bristow J."/>
            <person name="Eisen J.A."/>
            <person name="Markowitz V."/>
            <person name="Hugenholtz P."/>
            <person name="Kyrpides N.C."/>
            <person name="Klenk H.P."/>
            <person name="Han C."/>
        </authorList>
    </citation>
    <scope>NUCLEOTIDE SEQUENCE [LARGE SCALE GENOMIC DNA]</scope>
    <source>
        <strain evidence="6">ATCC 49208 / DSM 771 / VKM B-1644</strain>
    </source>
</reference>
<evidence type="ECO:0000256" key="4">
    <source>
        <dbReference type="PIRSR" id="PIRSR610708-1"/>
    </source>
</evidence>
<protein>
    <recommendedName>
        <fullName evidence="3">Nucleotidase</fullName>
        <ecNumber evidence="3">3.1.3.-</ecNumber>
    </recommendedName>
</protein>
<sequence>MIKLRRRLGVDIDGVIADTQPVIIEELNKYFAKNYTVQDFINFDPVEKYGINRQELHRFIMERELILIEKARPMPGAITSINRLINKYEINIISARTPVYRQNTLNWFARHNIGFDNVVLTGSHDKRGQVKDTCVELFIEDSLKNAVQISSTGIPVFLFDATYNQGELPPLVYRKFSWTEITGSIDNVTPAK</sequence>
<organism evidence="5 6">
    <name type="scientific">Desulfofarcimen acetoxidans (strain ATCC 49208 / DSM 771 / KCTC 5769 / VKM B-1644 / 5575)</name>
    <name type="common">Desulfotomaculum acetoxidans</name>
    <dbReference type="NCBI Taxonomy" id="485916"/>
    <lineage>
        <taxon>Bacteria</taxon>
        <taxon>Bacillati</taxon>
        <taxon>Bacillota</taxon>
        <taxon>Clostridia</taxon>
        <taxon>Eubacteriales</taxon>
        <taxon>Peptococcaceae</taxon>
        <taxon>Desulfofarcimen</taxon>
    </lineage>
</organism>
<comment type="similarity">
    <text evidence="1 3">Belongs to the 5'(3')-deoxyribonucleotidase family.</text>
</comment>
<dbReference type="Pfam" id="PF06941">
    <property type="entry name" value="NT5C"/>
    <property type="match status" value="1"/>
</dbReference>
<dbReference type="GO" id="GO:0009264">
    <property type="term" value="P:deoxyribonucleotide catabolic process"/>
    <property type="evidence" value="ECO:0007669"/>
    <property type="project" value="InterPro"/>
</dbReference>
<evidence type="ECO:0000313" key="5">
    <source>
        <dbReference type="EMBL" id="ACV62272.1"/>
    </source>
</evidence>
<dbReference type="GO" id="GO:0008253">
    <property type="term" value="F:5'-nucleotidase activity"/>
    <property type="evidence" value="ECO:0007669"/>
    <property type="project" value="InterPro"/>
</dbReference>
<dbReference type="PIRSF" id="PIRSF021362">
    <property type="entry name" value="UCP021362_HAD"/>
    <property type="match status" value="1"/>
</dbReference>
<dbReference type="InterPro" id="IPR009206">
    <property type="entry name" value="Nucleotidase_putative"/>
</dbReference>
<dbReference type="InterPro" id="IPR052419">
    <property type="entry name" value="5_3-deoxyribonucleotidase-like"/>
</dbReference>
<dbReference type="EMBL" id="CP001720">
    <property type="protein sequence ID" value="ACV62272.1"/>
    <property type="molecule type" value="Genomic_DNA"/>
</dbReference>
<keyword evidence="6" id="KW-1185">Reference proteome</keyword>
<keyword evidence="2 3" id="KW-0378">Hydrolase</keyword>
<gene>
    <name evidence="5" type="ordered locus">Dtox_1396</name>
</gene>
<dbReference type="InterPro" id="IPR010708">
    <property type="entry name" value="5'(3')-deoxyribonucleotidase"/>
</dbReference>
<proteinExistence type="inferred from homology"/>
<feature type="active site" description="Proton donor" evidence="4">
    <location>
        <position position="13"/>
    </location>
</feature>
<name>C8W6I3_DESAS</name>
<evidence type="ECO:0000256" key="2">
    <source>
        <dbReference type="ARBA" id="ARBA00022801"/>
    </source>
</evidence>
<evidence type="ECO:0000313" key="6">
    <source>
        <dbReference type="Proteomes" id="UP000002217"/>
    </source>
</evidence>
<accession>C8W6I3</accession>
<dbReference type="SUPFAM" id="SSF56784">
    <property type="entry name" value="HAD-like"/>
    <property type="match status" value="1"/>
</dbReference>
<dbReference type="PANTHER" id="PTHR35134:SF2">
    <property type="entry name" value="NUCLEOTIDASE YQFW-RELATED"/>
    <property type="match status" value="1"/>
</dbReference>
<dbReference type="KEGG" id="dae:Dtox_1396"/>
<dbReference type="InterPro" id="IPR036412">
    <property type="entry name" value="HAD-like_sf"/>
</dbReference>
<dbReference type="RefSeq" id="WP_015756987.1">
    <property type="nucleotide sequence ID" value="NC_013216.1"/>
</dbReference>
<evidence type="ECO:0000256" key="1">
    <source>
        <dbReference type="ARBA" id="ARBA00009589"/>
    </source>
</evidence>
<dbReference type="InterPro" id="IPR023214">
    <property type="entry name" value="HAD_sf"/>
</dbReference>